<reference evidence="2 3" key="1">
    <citation type="submission" date="2019-04" db="EMBL/GenBank/DDBJ databases">
        <authorList>
            <person name="Yang Y."/>
            <person name="Wei D."/>
        </authorList>
    </citation>
    <scope>NUCLEOTIDE SEQUENCE [LARGE SCALE GENOMIC DNA]</scope>
    <source>
        <strain evidence="2 3">L-1-4w-11</strain>
    </source>
</reference>
<dbReference type="Gene3D" id="3.90.1170.50">
    <property type="entry name" value="Aldehyde oxidase/xanthine dehydrogenase, a/b hammerhead"/>
    <property type="match status" value="1"/>
</dbReference>
<dbReference type="InterPro" id="IPR000674">
    <property type="entry name" value="Ald_Oxase/Xan_DH_a/b"/>
</dbReference>
<evidence type="ECO:0000259" key="1">
    <source>
        <dbReference type="SMART" id="SM01008"/>
    </source>
</evidence>
<dbReference type="InterPro" id="IPR016208">
    <property type="entry name" value="Ald_Oxase/xanthine_DH-like"/>
</dbReference>
<gene>
    <name evidence="2" type="ORF">FBR43_02570</name>
</gene>
<organism evidence="2 3">
    <name type="scientific">Sphingomonas baiyangensis</name>
    <dbReference type="NCBI Taxonomy" id="2572576"/>
    <lineage>
        <taxon>Bacteria</taxon>
        <taxon>Pseudomonadati</taxon>
        <taxon>Pseudomonadota</taxon>
        <taxon>Alphaproteobacteria</taxon>
        <taxon>Sphingomonadales</taxon>
        <taxon>Sphingomonadaceae</taxon>
        <taxon>Sphingomonas</taxon>
    </lineage>
</organism>
<accession>A0A4U1L8E3</accession>
<dbReference type="Gene3D" id="3.30.365.10">
    <property type="entry name" value="Aldehyde oxidase/xanthine dehydrogenase, molybdopterin binding domain"/>
    <property type="match status" value="4"/>
</dbReference>
<dbReference type="InterPro" id="IPR037165">
    <property type="entry name" value="AldOxase/xan_DH_Mopterin-bd_sf"/>
</dbReference>
<evidence type="ECO:0000313" key="2">
    <source>
        <dbReference type="EMBL" id="TKD53229.1"/>
    </source>
</evidence>
<dbReference type="AlphaFoldDB" id="A0A4U1L8E3"/>
<dbReference type="GO" id="GO:0016491">
    <property type="term" value="F:oxidoreductase activity"/>
    <property type="evidence" value="ECO:0007669"/>
    <property type="project" value="InterPro"/>
</dbReference>
<dbReference type="Pfam" id="PF20256">
    <property type="entry name" value="MoCoBD_2"/>
    <property type="match status" value="1"/>
</dbReference>
<comment type="caution">
    <text evidence="2">The sequence shown here is derived from an EMBL/GenBank/DDBJ whole genome shotgun (WGS) entry which is preliminary data.</text>
</comment>
<dbReference type="InterPro" id="IPR046867">
    <property type="entry name" value="AldOxase/xan_DH_MoCoBD2"/>
</dbReference>
<dbReference type="SUPFAM" id="SSF54665">
    <property type="entry name" value="CO dehydrogenase molybdoprotein N-domain-like"/>
    <property type="match status" value="1"/>
</dbReference>
<sequence length="740" mass="78346">MSDVNSLTMDRPVEDSILNHTVQDVLGKPIDRVEGPLKVAGKATYSAEFGFDRLAHGFLVRAPQGAGRIEAIEADAAKAVPGVIDVIHDFDGFIRNAQQGGETEAPTMGVREVHYVGQPVAIVVAESFEAAREGAALVTVRMSAGDGDFGIEGREDEAEKPADGMIPAHSDAGDLDKAMADAAATVDAFWTTPSQNSAAIEPHVSIAEWQGDRLTVHGAYQMLSSDRQQLADALGLEEEQVRIVARYVGGGFGSKLGIAPECVAAAIAAKQLGRPVKTVMTRQQVFEATVRRSDTHQRLRLAADGDGRLTGIGHETIVSNLEGEDFFEPAGLATHFLYAGANRRVTHDIVRVNRTLSGSMRAPGEAVGMLALENAMDELAEALDIDPVELRRINEPEQDPSKDIPFSSRKLAECLDEGAAAFGWEQRNRTPGGLRDGDWLVGHGVAASARSNLLQPSRARVSVTPEGRAIVETDMTDIGTGSYTILGQIAAEMLGLPIEAVEVRLGDTDFPPAAGSGGSWGAGSSGSSVYLACEALRAKIAASFDAEADGLTLKDGHAIAGNRRVPLGELVGEGIEAEGAIEPGEMAEKVNQASYGAHFCEVHVHAVTGEVRVKRWTGVFAAGRILNEKTARSQCIGGIVFGIGTALTEELVHDERDGKCVNRDLAEYHVPVHADVPHMDIRFLVERDAAANPLMAKGIGELGISGAGAAIVNAIYNATGVRVRSYPVTLDKLIDGLPPV</sequence>
<dbReference type="InterPro" id="IPR008274">
    <property type="entry name" value="AldOxase/xan_DH_MoCoBD1"/>
</dbReference>
<dbReference type="PANTHER" id="PTHR11908">
    <property type="entry name" value="XANTHINE DEHYDROGENASE"/>
    <property type="match status" value="1"/>
</dbReference>
<feature type="domain" description="Aldehyde oxidase/xanthine dehydrogenase a/b hammerhead" evidence="1">
    <location>
        <begin position="40"/>
        <end position="146"/>
    </location>
</feature>
<protein>
    <submittedName>
        <fullName evidence="2">Xanthine dehydrogenase family protein molybdopterin-binding subunit</fullName>
    </submittedName>
</protein>
<keyword evidence="3" id="KW-1185">Reference proteome</keyword>
<dbReference type="EMBL" id="SWKR01000001">
    <property type="protein sequence ID" value="TKD53229.1"/>
    <property type="molecule type" value="Genomic_DNA"/>
</dbReference>
<proteinExistence type="predicted"/>
<dbReference type="Pfam" id="PF01315">
    <property type="entry name" value="Ald_Xan_dh_C"/>
    <property type="match status" value="1"/>
</dbReference>
<dbReference type="GO" id="GO:0005506">
    <property type="term" value="F:iron ion binding"/>
    <property type="evidence" value="ECO:0007669"/>
    <property type="project" value="InterPro"/>
</dbReference>
<dbReference type="PANTHER" id="PTHR11908:SF123">
    <property type="entry name" value="ALDEHYDE OXIDOREDUCTASE MOLYBDENUM-BINDING SUBUNIT PAOC"/>
    <property type="match status" value="1"/>
</dbReference>
<evidence type="ECO:0000313" key="3">
    <source>
        <dbReference type="Proteomes" id="UP000309138"/>
    </source>
</evidence>
<dbReference type="SUPFAM" id="SSF56003">
    <property type="entry name" value="Molybdenum cofactor-binding domain"/>
    <property type="match status" value="1"/>
</dbReference>
<dbReference type="RefSeq" id="WP_136941648.1">
    <property type="nucleotide sequence ID" value="NZ_SWKR01000001.1"/>
</dbReference>
<name>A0A4U1L8E3_9SPHN</name>
<dbReference type="Proteomes" id="UP000309138">
    <property type="component" value="Unassembled WGS sequence"/>
</dbReference>
<dbReference type="InterPro" id="IPR036856">
    <property type="entry name" value="Ald_Oxase/Xan_DH_a/b_sf"/>
</dbReference>
<dbReference type="Pfam" id="PF02738">
    <property type="entry name" value="MoCoBD_1"/>
    <property type="match status" value="1"/>
</dbReference>
<dbReference type="OrthoDB" id="8428274at2"/>
<dbReference type="SMART" id="SM01008">
    <property type="entry name" value="Ald_Xan_dh_C"/>
    <property type="match status" value="1"/>
</dbReference>